<protein>
    <submittedName>
        <fullName evidence="2">Uncharacterized protein</fullName>
    </submittedName>
</protein>
<dbReference type="KEGG" id="vg:17729548"/>
<proteinExistence type="predicted"/>
<organism evidence="2 3">
    <name type="scientific">Staphylococcus phage S25-3</name>
    <dbReference type="NCBI Taxonomy" id="1041526"/>
    <lineage>
        <taxon>Viruses</taxon>
        <taxon>Duplodnaviria</taxon>
        <taxon>Heunggongvirae</taxon>
        <taxon>Uroviricota</taxon>
        <taxon>Caudoviricetes</taxon>
        <taxon>Herelleviridae</taxon>
        <taxon>Twortvirinae</taxon>
        <taxon>Kayvirus</taxon>
        <taxon>Kayvirus S253</taxon>
    </lineage>
</organism>
<feature type="transmembrane region" description="Helical" evidence="1">
    <location>
        <begin position="6"/>
        <end position="24"/>
    </location>
</feature>
<name>V5XXI5_BPS25</name>
<accession>V5XXI5</accession>
<evidence type="ECO:0000313" key="2">
    <source>
        <dbReference type="EMBL" id="BAO09339.1"/>
    </source>
</evidence>
<keyword evidence="3" id="KW-1185">Reference proteome</keyword>
<dbReference type="Proteomes" id="UP000204595">
    <property type="component" value="Segment"/>
</dbReference>
<keyword evidence="1" id="KW-1133">Transmembrane helix</keyword>
<dbReference type="GeneID" id="17729548"/>
<dbReference type="RefSeq" id="YP_008854311.1">
    <property type="nucleotide sequence ID" value="NC_022920.1"/>
</dbReference>
<dbReference type="EMBL" id="AB853330">
    <property type="protein sequence ID" value="BAO09339.1"/>
    <property type="molecule type" value="Genomic_DNA"/>
</dbReference>
<reference evidence="2 3" key="1">
    <citation type="journal article" date="2013" name="FEMS Microbiol. Lett.">
        <title>Evaluating efficacy of bacteriophage therapy against Staphylococcus aureus infections using a silkworm larval infection model.</title>
        <authorList>
            <person name="Takemura-Uchiyama I."/>
            <person name="Uchiyama J."/>
            <person name="Kato S."/>
            <person name="Inoue T."/>
            <person name="Ujihara T."/>
            <person name="Ohara N."/>
            <person name="Daibata M."/>
            <person name="Matsuzaki S."/>
        </authorList>
    </citation>
    <scope>NUCLEOTIDE SEQUENCE [LARGE SCALE GENOMIC DNA]</scope>
    <source>
        <strain evidence="2 3">S25-3</strain>
    </source>
</reference>
<reference evidence="2 3" key="2">
    <citation type="journal article" date="2014" name="Ann. Microbiol.">
        <title>Genomic and phylogenetic traits of Staphylococcus phages S25-3 and S25-4 (family Myoviridae, genus Twort-like viruses).</title>
        <authorList>
            <person name="Takemura-Uchiyama I."/>
            <person name="Uchiyama J."/>
            <person name="Kato S."/>
            <person name="Ujihara T."/>
            <person name="Daibata M."/>
            <person name="Matsuzaki S."/>
        </authorList>
    </citation>
    <scope>NUCLEOTIDE SEQUENCE [LARGE SCALE GENOMIC DNA]</scope>
    <source>
        <strain evidence="2 3">S25-3</strain>
    </source>
</reference>
<sequence length="117" mass="13602">MLFVIFILAVLFVLGFMNGIIVFYKEENKHILKELLEFINTTSKGLTYTLEGTLVDNDIVLLEDNNMHDYNLRQFSKTNDGLVIGLLSESYNDVHYYEKGDAYGIERLTMYLEEMSQ</sequence>
<evidence type="ECO:0000256" key="1">
    <source>
        <dbReference type="SAM" id="Phobius"/>
    </source>
</evidence>
<keyword evidence="1" id="KW-0812">Transmembrane</keyword>
<evidence type="ECO:0000313" key="3">
    <source>
        <dbReference type="Proteomes" id="UP000204595"/>
    </source>
</evidence>
<organismHost>
    <name type="scientific">Staphylococcus aureus</name>
    <dbReference type="NCBI Taxonomy" id="1280"/>
</organismHost>
<keyword evidence="1" id="KW-0472">Membrane</keyword>